<organism evidence="1">
    <name type="scientific">Cedratvirus Zaza IHUMI</name>
    <dbReference type="NCBI Taxonomy" id="2126979"/>
    <lineage>
        <taxon>Viruses</taxon>
        <taxon>Pithoviruses</taxon>
    </lineage>
</organism>
<dbReference type="PANTHER" id="PTHR46586">
    <property type="entry name" value="ANKYRIN REPEAT-CONTAINING PROTEIN"/>
    <property type="match status" value="1"/>
</dbReference>
<gene>
    <name evidence="1" type="ORF">ZAZAV_478</name>
</gene>
<dbReference type="Proteomes" id="UP000270547">
    <property type="component" value="Segment"/>
</dbReference>
<proteinExistence type="predicted"/>
<reference evidence="1" key="1">
    <citation type="submission" date="2018-03" db="EMBL/GenBank/DDBJ databases">
        <authorList>
            <consortium name="Urmite Genomes"/>
        </authorList>
    </citation>
    <scope>NUCLEOTIDE SEQUENCE [LARGE SCALE GENOMIC DNA]</scope>
    <source>
        <strain evidence="1">IHUMI-S29</strain>
    </source>
</reference>
<evidence type="ECO:0000313" key="1">
    <source>
        <dbReference type="EMBL" id="SPN79753.1"/>
    </source>
</evidence>
<dbReference type="EMBL" id="LT994652">
    <property type="protein sequence ID" value="SPN79753.1"/>
    <property type="molecule type" value="Genomic_DNA"/>
</dbReference>
<protein>
    <submittedName>
        <fullName evidence="1">Ankyrin repeat-containing protein</fullName>
    </submittedName>
</protein>
<name>A0A2R8FFH4_9VIRU</name>
<dbReference type="InterPro" id="IPR052050">
    <property type="entry name" value="SecEffector_AnkRepeat"/>
</dbReference>
<dbReference type="SUPFAM" id="SSF140860">
    <property type="entry name" value="Pseudo ankyrin repeat-like"/>
    <property type="match status" value="1"/>
</dbReference>
<sequence>MDNVYRTIFSFSDGYNYHNRHVCGEFRDMIPKVDPLFYLDSLCRDGRAPEKIKSSDNIAKKAVALGCVNILRWSNREHIPNNICELAAISGQLDVLKWARLDGFPWNSYTCNKAIQLGYREVFRWAVTNGCPRDENTCSYTAKYGNLEMLQLLRASGCPWTEWVCINAAYSGNLEILQWARSQGWFYRPCDKILYKAMLCKEPLGMRTLVLRLLWVVI</sequence>
<accession>A0A2R8FFH4</accession>
<dbReference type="PANTHER" id="PTHR46586:SF3">
    <property type="entry name" value="ANKYRIN REPEAT-CONTAINING PROTEIN"/>
    <property type="match status" value="1"/>
</dbReference>